<proteinExistence type="predicted"/>
<organism evidence="3 4">
    <name type="scientific">Nemorincola caseinilytica</name>
    <dbReference type="NCBI Taxonomy" id="2054315"/>
    <lineage>
        <taxon>Bacteria</taxon>
        <taxon>Pseudomonadati</taxon>
        <taxon>Bacteroidota</taxon>
        <taxon>Chitinophagia</taxon>
        <taxon>Chitinophagales</taxon>
        <taxon>Chitinophagaceae</taxon>
        <taxon>Nemorincola</taxon>
    </lineage>
</organism>
<keyword evidence="4" id="KW-1185">Reference proteome</keyword>
<dbReference type="EMBL" id="BAABFA010000004">
    <property type="protein sequence ID" value="GAA4460748.1"/>
    <property type="molecule type" value="Genomic_DNA"/>
</dbReference>
<evidence type="ECO:0000256" key="1">
    <source>
        <dbReference type="SAM" id="MobiDB-lite"/>
    </source>
</evidence>
<sequence>MPKTPSNHTHTYICIKILPMKRILTLAICFAVLAVANSSYAQSSSSGKLKPDSRKRDRHRRHAPKEPNFGMGIKVGANMQYMQDSRKLFDNWIKPGAMAGIYFNMERGVFGVQLEGIGKTCRYYVKHAAYLHLRTWNVDFPILLTCRPFRQIPVLDRLKFVAGPEISFLVSAVRGDRNEVKNDFTNADVAAAAGIEIDLPLNLHVGARGLWGLVNINNTLPSAEWHNHSLQFTVGYRFLQ</sequence>
<feature type="chain" id="PRO_5046889825" description="Outer membrane protein beta-barrel domain-containing protein" evidence="2">
    <location>
        <begin position="42"/>
        <end position="240"/>
    </location>
</feature>
<feature type="region of interest" description="Disordered" evidence="1">
    <location>
        <begin position="42"/>
        <end position="68"/>
    </location>
</feature>
<protein>
    <recommendedName>
        <fullName evidence="5">Outer membrane protein beta-barrel domain-containing protein</fullName>
    </recommendedName>
</protein>
<gene>
    <name evidence="3" type="ORF">GCM10023093_03980</name>
</gene>
<name>A0ABP8N5F5_9BACT</name>
<feature type="signal peptide" evidence="2">
    <location>
        <begin position="1"/>
        <end position="41"/>
    </location>
</feature>
<evidence type="ECO:0000256" key="2">
    <source>
        <dbReference type="SAM" id="SignalP"/>
    </source>
</evidence>
<keyword evidence="2" id="KW-0732">Signal</keyword>
<dbReference type="SUPFAM" id="SSF56925">
    <property type="entry name" value="OMPA-like"/>
    <property type="match status" value="1"/>
</dbReference>
<evidence type="ECO:0008006" key="5">
    <source>
        <dbReference type="Google" id="ProtNLM"/>
    </source>
</evidence>
<evidence type="ECO:0000313" key="3">
    <source>
        <dbReference type="EMBL" id="GAA4460748.1"/>
    </source>
</evidence>
<evidence type="ECO:0000313" key="4">
    <source>
        <dbReference type="Proteomes" id="UP001500067"/>
    </source>
</evidence>
<comment type="caution">
    <text evidence="3">The sequence shown here is derived from an EMBL/GenBank/DDBJ whole genome shotgun (WGS) entry which is preliminary data.</text>
</comment>
<dbReference type="InterPro" id="IPR011250">
    <property type="entry name" value="OMP/PagP_B-barrel"/>
</dbReference>
<reference evidence="4" key="1">
    <citation type="journal article" date="2019" name="Int. J. Syst. Evol. Microbiol.">
        <title>The Global Catalogue of Microorganisms (GCM) 10K type strain sequencing project: providing services to taxonomists for standard genome sequencing and annotation.</title>
        <authorList>
            <consortium name="The Broad Institute Genomics Platform"/>
            <consortium name="The Broad Institute Genome Sequencing Center for Infectious Disease"/>
            <person name="Wu L."/>
            <person name="Ma J."/>
        </authorList>
    </citation>
    <scope>NUCLEOTIDE SEQUENCE [LARGE SCALE GENOMIC DNA]</scope>
    <source>
        <strain evidence="4">JCM 32105</strain>
    </source>
</reference>
<accession>A0ABP8N5F5</accession>
<dbReference type="Proteomes" id="UP001500067">
    <property type="component" value="Unassembled WGS sequence"/>
</dbReference>